<name>F4QSZ6_9CAUL</name>
<keyword evidence="1" id="KW-0812">Transmembrane</keyword>
<dbReference type="Pfam" id="PF06170">
    <property type="entry name" value="DUF983"/>
    <property type="match status" value="1"/>
</dbReference>
<dbReference type="STRING" id="715226.ABI_42890"/>
<dbReference type="Proteomes" id="UP000006512">
    <property type="component" value="Unassembled WGS sequence"/>
</dbReference>
<gene>
    <name evidence="2" type="ORF">ABI_42890</name>
</gene>
<dbReference type="eggNOG" id="COG5349">
    <property type="taxonomic scope" value="Bacteria"/>
</dbReference>
<keyword evidence="3" id="KW-1185">Reference proteome</keyword>
<organism evidence="2 3">
    <name type="scientific">Asticcacaulis biprosthecium C19</name>
    <dbReference type="NCBI Taxonomy" id="715226"/>
    <lineage>
        <taxon>Bacteria</taxon>
        <taxon>Pseudomonadati</taxon>
        <taxon>Pseudomonadota</taxon>
        <taxon>Alphaproteobacteria</taxon>
        <taxon>Caulobacterales</taxon>
        <taxon>Caulobacteraceae</taxon>
        <taxon>Asticcacaulis</taxon>
    </lineage>
</organism>
<protein>
    <recommendedName>
        <fullName evidence="4">DUF983 domain-containing protein</fullName>
    </recommendedName>
</protein>
<keyword evidence="1" id="KW-1133">Transmembrane helix</keyword>
<evidence type="ECO:0000256" key="1">
    <source>
        <dbReference type="SAM" id="Phobius"/>
    </source>
</evidence>
<dbReference type="HOGENOM" id="CLU_133751_0_1_5"/>
<reference evidence="3" key="1">
    <citation type="submission" date="2011-03" db="EMBL/GenBank/DDBJ databases">
        <title>Draft genome sequence of Brevundimonas diminuta.</title>
        <authorList>
            <person name="Brown P.J.B."/>
            <person name="Buechlein A."/>
            <person name="Hemmerich C."/>
            <person name="Brun Y.V."/>
        </authorList>
    </citation>
    <scope>NUCLEOTIDE SEQUENCE [LARGE SCALE GENOMIC DNA]</scope>
    <source>
        <strain evidence="3">C19</strain>
    </source>
</reference>
<dbReference type="EMBL" id="GL883080">
    <property type="protein sequence ID" value="EGF89866.1"/>
    <property type="molecule type" value="Genomic_DNA"/>
</dbReference>
<proteinExistence type="predicted"/>
<sequence>MTTNGKGGFIAAALGRCPVCGQGKLFKSYLKVAETCKVCATDFKAADTGDGPVVFVILIAGFAACAGLLISFLAWNWSPATLLAVWPAFAVILSLILMPILKGLMVAAQIRHKIRD</sequence>
<dbReference type="InterPro" id="IPR009325">
    <property type="entry name" value="DUF983"/>
</dbReference>
<dbReference type="OrthoDB" id="9799456at2"/>
<feature type="transmembrane region" description="Helical" evidence="1">
    <location>
        <begin position="83"/>
        <end position="105"/>
    </location>
</feature>
<evidence type="ECO:0000313" key="2">
    <source>
        <dbReference type="EMBL" id="EGF89866.1"/>
    </source>
</evidence>
<keyword evidence="1" id="KW-0472">Membrane</keyword>
<dbReference type="RefSeq" id="WP_006275064.1">
    <property type="nucleotide sequence ID" value="NZ_GL883080.1"/>
</dbReference>
<dbReference type="AlphaFoldDB" id="F4QSZ6"/>
<evidence type="ECO:0008006" key="4">
    <source>
        <dbReference type="Google" id="ProtNLM"/>
    </source>
</evidence>
<feature type="transmembrane region" description="Helical" evidence="1">
    <location>
        <begin position="53"/>
        <end position="77"/>
    </location>
</feature>
<evidence type="ECO:0000313" key="3">
    <source>
        <dbReference type="Proteomes" id="UP000006512"/>
    </source>
</evidence>
<accession>F4QSZ6</accession>